<feature type="transmembrane region" description="Helical" evidence="2">
    <location>
        <begin position="168"/>
        <end position="186"/>
    </location>
</feature>
<feature type="compositionally biased region" description="Low complexity" evidence="1">
    <location>
        <begin position="1"/>
        <end position="15"/>
    </location>
</feature>
<keyword evidence="2" id="KW-1133">Transmembrane helix</keyword>
<comment type="caution">
    <text evidence="3">The sequence shown here is derived from an EMBL/GenBank/DDBJ whole genome shotgun (WGS) entry which is preliminary data.</text>
</comment>
<evidence type="ECO:0000313" key="3">
    <source>
        <dbReference type="EMBL" id="DAZ99472.1"/>
    </source>
</evidence>
<name>A0AAV2YWK8_9STRA</name>
<keyword evidence="2" id="KW-0812">Transmembrane</keyword>
<keyword evidence="2" id="KW-0472">Membrane</keyword>
<gene>
    <name evidence="3" type="ORF">N0F65_001657</name>
</gene>
<dbReference type="EMBL" id="DAKRPA010000082">
    <property type="protein sequence ID" value="DAZ99472.1"/>
    <property type="molecule type" value="Genomic_DNA"/>
</dbReference>
<feature type="transmembrane region" description="Helical" evidence="2">
    <location>
        <begin position="237"/>
        <end position="260"/>
    </location>
</feature>
<protein>
    <submittedName>
        <fullName evidence="3">Uncharacterized protein</fullName>
    </submittedName>
</protein>
<proteinExistence type="predicted"/>
<evidence type="ECO:0000313" key="4">
    <source>
        <dbReference type="Proteomes" id="UP001146120"/>
    </source>
</evidence>
<evidence type="ECO:0000256" key="2">
    <source>
        <dbReference type="SAM" id="Phobius"/>
    </source>
</evidence>
<sequence>MRMSIPEEASSSPDASARDVRASPLEPSIDLLKAVRGTAPPVVSRCESSSALSDTPSALPSNPTLVPVKSGHCVKLRDRCKAVRDRVEDAYMFVHSWRIWKTMFHAYARTQVKLFGTYSVERLQAFDDYCSQTPVWRVLAVCVLTPLPSLLLILLIDAIPLCDPSLGWRANYALWLRCWIAVYVVAHGTVKQFQIILPQLFLTTLKIVFVSFMTSTVQTGFMLVLATAWGFPVPFHILVSLLPSALALIASMALAVRWAVKVIPELKAHCYKYALIISAQTLMLLVYPAYNAAFSSIKNPRDQLLFVLVLPVLKLAMKNIVARSSRHLEDYMPETTIFSVEVFSGLYQASVMQNAGSTKTTIVLTMIDVVQSLFSFHGLKRRTNIINELQRMLECDRKDLMGTVLELCKNPHHLYFVNLSRVRLRSCVSHRLSTRSRKVLQKLNQMNNSSHLSLEGEGDLMGRTFDRSNTSNRMHHAMVPIHYGRQTSVREAVFGGDLSTSTNRQHG</sequence>
<keyword evidence="4" id="KW-1185">Reference proteome</keyword>
<feature type="transmembrane region" description="Helical" evidence="2">
    <location>
        <begin position="272"/>
        <end position="292"/>
    </location>
</feature>
<feature type="region of interest" description="Disordered" evidence="1">
    <location>
        <begin position="1"/>
        <end position="21"/>
    </location>
</feature>
<evidence type="ECO:0000256" key="1">
    <source>
        <dbReference type="SAM" id="MobiDB-lite"/>
    </source>
</evidence>
<feature type="transmembrane region" description="Helical" evidence="2">
    <location>
        <begin position="135"/>
        <end position="156"/>
    </location>
</feature>
<dbReference type="Proteomes" id="UP001146120">
    <property type="component" value="Unassembled WGS sequence"/>
</dbReference>
<accession>A0AAV2YWK8</accession>
<reference evidence="3" key="2">
    <citation type="journal article" date="2023" name="Microbiol Resour">
        <title>Decontamination and Annotation of the Draft Genome Sequence of the Oomycete Lagenidium giganteum ARSEF 373.</title>
        <authorList>
            <person name="Morgan W.R."/>
            <person name="Tartar A."/>
        </authorList>
    </citation>
    <scope>NUCLEOTIDE SEQUENCE</scope>
    <source>
        <strain evidence="3">ARSEF 373</strain>
    </source>
</reference>
<reference evidence="3" key="1">
    <citation type="submission" date="2022-11" db="EMBL/GenBank/DDBJ databases">
        <authorList>
            <person name="Morgan W.R."/>
            <person name="Tartar A."/>
        </authorList>
    </citation>
    <scope>NUCLEOTIDE SEQUENCE</scope>
    <source>
        <strain evidence="3">ARSEF 373</strain>
    </source>
</reference>
<dbReference type="AlphaFoldDB" id="A0AAV2YWK8"/>
<organism evidence="3 4">
    <name type="scientific">Lagenidium giganteum</name>
    <dbReference type="NCBI Taxonomy" id="4803"/>
    <lineage>
        <taxon>Eukaryota</taxon>
        <taxon>Sar</taxon>
        <taxon>Stramenopiles</taxon>
        <taxon>Oomycota</taxon>
        <taxon>Peronosporomycetes</taxon>
        <taxon>Pythiales</taxon>
        <taxon>Pythiaceae</taxon>
    </lineage>
</organism>